<organism>
    <name type="scientific">Culex quinquefasciatus</name>
    <name type="common">Southern house mosquito</name>
    <name type="synonym">Culex pungens</name>
    <dbReference type="NCBI Taxonomy" id="7176"/>
    <lineage>
        <taxon>Eukaryota</taxon>
        <taxon>Metazoa</taxon>
        <taxon>Ecdysozoa</taxon>
        <taxon>Arthropoda</taxon>
        <taxon>Hexapoda</taxon>
        <taxon>Insecta</taxon>
        <taxon>Pterygota</taxon>
        <taxon>Neoptera</taxon>
        <taxon>Endopterygota</taxon>
        <taxon>Diptera</taxon>
        <taxon>Nematocera</taxon>
        <taxon>Culicoidea</taxon>
        <taxon>Culicidae</taxon>
        <taxon>Culicinae</taxon>
        <taxon>Culicini</taxon>
        <taxon>Culex</taxon>
        <taxon>Culex</taxon>
    </lineage>
</organism>
<accession>B0XIP5</accession>
<dbReference type="HOGENOM" id="CLU_207429_0_0_1"/>
<dbReference type="EnsemblMetazoa" id="CPIJ019238-RA">
    <property type="protein sequence ID" value="CPIJ019238-PA"/>
    <property type="gene ID" value="CPIJ019238"/>
</dbReference>
<proteinExistence type="predicted"/>
<dbReference type="VEuPathDB" id="VectorBase:CPIJ019238"/>
<dbReference type="eggNOG" id="ENOG502T8VE">
    <property type="taxonomic scope" value="Eukaryota"/>
</dbReference>
<dbReference type="InParanoid" id="B0XIP5"/>
<dbReference type="Proteomes" id="UP000002320">
    <property type="component" value="Unassembled WGS sequence"/>
</dbReference>
<evidence type="ECO:0000313" key="4">
    <source>
        <dbReference type="Proteomes" id="UP000002320"/>
    </source>
</evidence>
<evidence type="ECO:0000256" key="1">
    <source>
        <dbReference type="SAM" id="SignalP"/>
    </source>
</evidence>
<dbReference type="AlphaFoldDB" id="B0XIP5"/>
<feature type="signal peptide" evidence="1">
    <location>
        <begin position="1"/>
        <end position="19"/>
    </location>
</feature>
<gene>
    <name evidence="3" type="primary">6053436</name>
    <name evidence="2" type="ORF">CpipJ_CPIJ019238</name>
</gene>
<name>B0XIP5_CULQU</name>
<reference evidence="2" key="1">
    <citation type="submission" date="2007-03" db="EMBL/GenBank/DDBJ databases">
        <title>Annotation of Culex pipiens quinquefasciatus.</title>
        <authorList>
            <consortium name="The Broad Institute Genome Sequencing Platform"/>
            <person name="Atkinson P.W."/>
            <person name="Hemingway J."/>
            <person name="Christensen B.M."/>
            <person name="Higgs S."/>
            <person name="Kodira C."/>
            <person name="Hannick L."/>
            <person name="Megy K."/>
            <person name="O'Leary S."/>
            <person name="Pearson M."/>
            <person name="Haas B.J."/>
            <person name="Mauceli E."/>
            <person name="Wortman J.R."/>
            <person name="Lee N.H."/>
            <person name="Guigo R."/>
            <person name="Stanke M."/>
            <person name="Alvarado L."/>
            <person name="Amedeo P."/>
            <person name="Antoine C.H."/>
            <person name="Arensburger P."/>
            <person name="Bidwell S.L."/>
            <person name="Crawford M."/>
            <person name="Camaro F."/>
            <person name="Devon K."/>
            <person name="Engels R."/>
            <person name="Hammond M."/>
            <person name="Howarth C."/>
            <person name="Koehrsen M."/>
            <person name="Lawson D."/>
            <person name="Montgomery P."/>
            <person name="Nene V."/>
            <person name="Nusbaum C."/>
            <person name="Puiu D."/>
            <person name="Romero-Severson J."/>
            <person name="Severson D.W."/>
            <person name="Shumway M."/>
            <person name="Sisk P."/>
            <person name="Stolte C."/>
            <person name="Zeng Q."/>
            <person name="Eisenstadt E."/>
            <person name="Fraser-Liggett C."/>
            <person name="Strausberg R."/>
            <person name="Galagan J."/>
            <person name="Birren B."/>
            <person name="Collins F.H."/>
        </authorList>
    </citation>
    <scope>NUCLEOTIDE SEQUENCE [LARGE SCALE GENOMIC DNA]</scope>
    <source>
        <strain evidence="2">JHB</strain>
    </source>
</reference>
<keyword evidence="1" id="KW-0732">Signal</keyword>
<reference evidence="3" key="2">
    <citation type="submission" date="2020-05" db="UniProtKB">
        <authorList>
            <consortium name="EnsemblMetazoa"/>
        </authorList>
    </citation>
    <scope>IDENTIFICATION</scope>
    <source>
        <strain evidence="3">JHB</strain>
    </source>
</reference>
<dbReference type="KEGG" id="cqu:CpipJ_CPIJ019238"/>
<keyword evidence="4" id="KW-1185">Reference proteome</keyword>
<sequence>MKFIFALCMFALVLAVAFALPAVNDESIIAVPSDAAVMADAENPQDAQGTLGLLLLKKKLLLLG</sequence>
<evidence type="ECO:0000313" key="3">
    <source>
        <dbReference type="EnsemblMetazoa" id="CPIJ019238-PA"/>
    </source>
</evidence>
<feature type="chain" id="PRO_5014567385" evidence="1">
    <location>
        <begin position="20"/>
        <end position="64"/>
    </location>
</feature>
<dbReference type="EMBL" id="DS233349">
    <property type="protein sequence ID" value="EDS29529.1"/>
    <property type="molecule type" value="Genomic_DNA"/>
</dbReference>
<protein>
    <submittedName>
        <fullName evidence="2 3">Uncharacterized protein</fullName>
    </submittedName>
</protein>
<evidence type="ECO:0000313" key="2">
    <source>
        <dbReference type="EMBL" id="EDS29529.1"/>
    </source>
</evidence>